<dbReference type="EC" id="2.5.1.18" evidence="1"/>
<dbReference type="SFLD" id="SFLDG00358">
    <property type="entry name" value="Main_(cytGST)"/>
    <property type="match status" value="1"/>
</dbReference>
<organism evidence="6 7">
    <name type="scientific">Juglans regia</name>
    <name type="common">English walnut</name>
    <dbReference type="NCBI Taxonomy" id="51240"/>
    <lineage>
        <taxon>Eukaryota</taxon>
        <taxon>Viridiplantae</taxon>
        <taxon>Streptophyta</taxon>
        <taxon>Embryophyta</taxon>
        <taxon>Tracheophyta</taxon>
        <taxon>Spermatophyta</taxon>
        <taxon>Magnoliopsida</taxon>
        <taxon>eudicotyledons</taxon>
        <taxon>Gunneridae</taxon>
        <taxon>Pentapetalae</taxon>
        <taxon>rosids</taxon>
        <taxon>fabids</taxon>
        <taxon>Fagales</taxon>
        <taxon>Juglandaceae</taxon>
        <taxon>Juglans</taxon>
    </lineage>
</organism>
<dbReference type="PANTHER" id="PTHR11260">
    <property type="entry name" value="GLUTATHIONE S-TRANSFERASE, GST, SUPERFAMILY, GST DOMAIN CONTAINING"/>
    <property type="match status" value="1"/>
</dbReference>
<evidence type="ECO:0000256" key="2">
    <source>
        <dbReference type="ARBA" id="ARBA00022575"/>
    </source>
</evidence>
<dbReference type="GO" id="GO:0006749">
    <property type="term" value="P:glutathione metabolic process"/>
    <property type="evidence" value="ECO:0000318"/>
    <property type="project" value="GO_Central"/>
</dbReference>
<evidence type="ECO:0000256" key="5">
    <source>
        <dbReference type="ARBA" id="ARBA00047960"/>
    </source>
</evidence>
<evidence type="ECO:0000256" key="1">
    <source>
        <dbReference type="ARBA" id="ARBA00012452"/>
    </source>
</evidence>
<dbReference type="Proteomes" id="UP000235220">
    <property type="component" value="Chromosome 13"/>
</dbReference>
<reference evidence="7" key="1">
    <citation type="submission" date="2025-08" db="UniProtKB">
        <authorList>
            <consortium name="RefSeq"/>
        </authorList>
    </citation>
    <scope>IDENTIFICATION</scope>
    <source>
        <tissue evidence="7">Leaves</tissue>
    </source>
</reference>
<dbReference type="GO" id="GO:0004364">
    <property type="term" value="F:glutathione transferase activity"/>
    <property type="evidence" value="ECO:0000318"/>
    <property type="project" value="GO_Central"/>
</dbReference>
<evidence type="ECO:0000313" key="7">
    <source>
        <dbReference type="RefSeq" id="XP_018855953.2"/>
    </source>
</evidence>
<dbReference type="KEGG" id="jre:109018242"/>
<sequence>MGKSDIKLIGSWASAFTTRVRIAFNIKNVEYEHLEEVLGKKSDLLLQSNPVHKKFPVLLHDGKPLPESLIIVQYIDEVWSSGPSILPADPLDRALERFWAAYVDEKFFPSLKLVRVTQGEQLAAAVEAVGKSFEVLDGAFHQCSKGNAFFGGERVGYLDIAFGCTLAWLRALEKIVGVKLFDEVKHPALAKWMDSFCSDPAVDGLIPETDRFIEFLKLLPGAPPRH</sequence>
<accession>A0A2I4HIF7</accession>
<dbReference type="Gene3D" id="1.20.1050.10">
    <property type="match status" value="1"/>
</dbReference>
<dbReference type="Pfam" id="PF02798">
    <property type="entry name" value="GST_N"/>
    <property type="match status" value="1"/>
</dbReference>
<dbReference type="InterPro" id="IPR036249">
    <property type="entry name" value="Thioredoxin-like_sf"/>
</dbReference>
<dbReference type="InterPro" id="IPR045074">
    <property type="entry name" value="GST_C_Tau"/>
</dbReference>
<dbReference type="InterPro" id="IPR010987">
    <property type="entry name" value="Glutathione-S-Trfase_C-like"/>
</dbReference>
<dbReference type="CDD" id="cd03185">
    <property type="entry name" value="GST_C_Tau"/>
    <property type="match status" value="1"/>
</dbReference>
<dbReference type="GO" id="GO:0009407">
    <property type="term" value="P:toxin catabolic process"/>
    <property type="evidence" value="ECO:0007669"/>
    <property type="project" value="UniProtKB-ARBA"/>
</dbReference>
<dbReference type="PROSITE" id="PS50404">
    <property type="entry name" value="GST_NTER"/>
    <property type="match status" value="1"/>
</dbReference>
<protein>
    <recommendedName>
        <fullName evidence="1">glutathione transferase</fullName>
        <ecNumber evidence="1">2.5.1.18</ecNumber>
    </recommendedName>
</protein>
<evidence type="ECO:0000313" key="6">
    <source>
        <dbReference type="Proteomes" id="UP000235220"/>
    </source>
</evidence>
<proteinExistence type="inferred from homology"/>
<dbReference type="InterPro" id="IPR040079">
    <property type="entry name" value="Glutathione_S-Trfase"/>
</dbReference>
<dbReference type="Gramene" id="Jr13_16510_p1">
    <property type="protein sequence ID" value="cds.Jr13_16510_p1"/>
    <property type="gene ID" value="Jr13_16510"/>
</dbReference>
<dbReference type="AlphaFoldDB" id="A0A2I4HIF7"/>
<dbReference type="Gene3D" id="3.40.30.10">
    <property type="entry name" value="Glutaredoxin"/>
    <property type="match status" value="1"/>
</dbReference>
<dbReference type="PANTHER" id="PTHR11260:SF788">
    <property type="entry name" value="GLUTATHIONE TRANSFERASE"/>
    <property type="match status" value="1"/>
</dbReference>
<dbReference type="InterPro" id="IPR045073">
    <property type="entry name" value="Omega/Tau-like"/>
</dbReference>
<evidence type="ECO:0000256" key="4">
    <source>
        <dbReference type="ARBA" id="ARBA00025743"/>
    </source>
</evidence>
<keyword evidence="6" id="KW-1185">Reference proteome</keyword>
<dbReference type="InterPro" id="IPR004046">
    <property type="entry name" value="GST_C"/>
</dbReference>
<gene>
    <name evidence="7" type="primary">LOC109018242</name>
</gene>
<dbReference type="SUPFAM" id="SSF52833">
    <property type="entry name" value="Thioredoxin-like"/>
    <property type="match status" value="1"/>
</dbReference>
<dbReference type="GO" id="GO:0005737">
    <property type="term" value="C:cytoplasm"/>
    <property type="evidence" value="ECO:0000318"/>
    <property type="project" value="GO_Central"/>
</dbReference>
<keyword evidence="3" id="KW-0808">Transferase</keyword>
<dbReference type="CDD" id="cd03058">
    <property type="entry name" value="GST_N_Tau"/>
    <property type="match status" value="1"/>
</dbReference>
<dbReference type="RefSeq" id="XP_018855953.2">
    <property type="nucleotide sequence ID" value="XM_019000408.2"/>
</dbReference>
<evidence type="ECO:0000256" key="3">
    <source>
        <dbReference type="ARBA" id="ARBA00022679"/>
    </source>
</evidence>
<dbReference type="SFLD" id="SFLDS00019">
    <property type="entry name" value="Glutathione_Transferase_(cytos"/>
    <property type="match status" value="1"/>
</dbReference>
<dbReference type="SUPFAM" id="SSF47616">
    <property type="entry name" value="GST C-terminal domain-like"/>
    <property type="match status" value="1"/>
</dbReference>
<comment type="similarity">
    <text evidence="4">Belongs to the GST superfamily. Tau family.</text>
</comment>
<name>A0A2I4HIF7_JUGRE</name>
<dbReference type="FunFam" id="3.40.30.10:FF:000044">
    <property type="entry name" value="Glutathione S-transferase GSTU6"/>
    <property type="match status" value="1"/>
</dbReference>
<dbReference type="FunFam" id="1.20.1050.10:FF:000016">
    <property type="entry name" value="Glutathione S-transferase U9"/>
    <property type="match status" value="1"/>
</dbReference>
<dbReference type="OrthoDB" id="4951845at2759"/>
<keyword evidence="2" id="KW-0216">Detoxification</keyword>
<comment type="catalytic activity">
    <reaction evidence="5">
        <text>RX + glutathione = an S-substituted glutathione + a halide anion + H(+)</text>
        <dbReference type="Rhea" id="RHEA:16437"/>
        <dbReference type="ChEBI" id="CHEBI:15378"/>
        <dbReference type="ChEBI" id="CHEBI:16042"/>
        <dbReference type="ChEBI" id="CHEBI:17792"/>
        <dbReference type="ChEBI" id="CHEBI:57925"/>
        <dbReference type="ChEBI" id="CHEBI:90779"/>
        <dbReference type="EC" id="2.5.1.18"/>
    </reaction>
</comment>
<dbReference type="GeneID" id="109018242"/>
<dbReference type="InterPro" id="IPR004045">
    <property type="entry name" value="Glutathione_S-Trfase_N"/>
</dbReference>
<dbReference type="SFLD" id="SFLDG01152">
    <property type="entry name" value="Main.3:_Omega-_and_Tau-like"/>
    <property type="match status" value="1"/>
</dbReference>
<dbReference type="Pfam" id="PF00043">
    <property type="entry name" value="GST_C"/>
    <property type="match status" value="1"/>
</dbReference>
<dbReference type="InterPro" id="IPR036282">
    <property type="entry name" value="Glutathione-S-Trfase_C_sf"/>
</dbReference>
<dbReference type="PROSITE" id="PS50405">
    <property type="entry name" value="GST_CTER"/>
    <property type="match status" value="1"/>
</dbReference>